<dbReference type="Proteomes" id="UP000827092">
    <property type="component" value="Unassembled WGS sequence"/>
</dbReference>
<gene>
    <name evidence="1" type="ORF">JTE90_014733</name>
</gene>
<name>A0AAV6UQT1_9ARAC</name>
<dbReference type="EMBL" id="JAFNEN010000294">
    <property type="protein sequence ID" value="KAG8186657.1"/>
    <property type="molecule type" value="Genomic_DNA"/>
</dbReference>
<protein>
    <submittedName>
        <fullName evidence="1">Uncharacterized protein</fullName>
    </submittedName>
</protein>
<evidence type="ECO:0000313" key="2">
    <source>
        <dbReference type="Proteomes" id="UP000827092"/>
    </source>
</evidence>
<dbReference type="AlphaFoldDB" id="A0AAV6UQT1"/>
<evidence type="ECO:0000313" key="1">
    <source>
        <dbReference type="EMBL" id="KAG8186657.1"/>
    </source>
</evidence>
<reference evidence="1 2" key="1">
    <citation type="journal article" date="2022" name="Nat. Ecol. Evol.">
        <title>A masculinizing supergene underlies an exaggerated male reproductive morph in a spider.</title>
        <authorList>
            <person name="Hendrickx F."/>
            <person name="De Corte Z."/>
            <person name="Sonet G."/>
            <person name="Van Belleghem S.M."/>
            <person name="Kostlbacher S."/>
            <person name="Vangestel C."/>
        </authorList>
    </citation>
    <scope>NUCLEOTIDE SEQUENCE [LARGE SCALE GENOMIC DNA]</scope>
    <source>
        <strain evidence="1">W744_W776</strain>
    </source>
</reference>
<organism evidence="1 2">
    <name type="scientific">Oedothorax gibbosus</name>
    <dbReference type="NCBI Taxonomy" id="931172"/>
    <lineage>
        <taxon>Eukaryota</taxon>
        <taxon>Metazoa</taxon>
        <taxon>Ecdysozoa</taxon>
        <taxon>Arthropoda</taxon>
        <taxon>Chelicerata</taxon>
        <taxon>Arachnida</taxon>
        <taxon>Araneae</taxon>
        <taxon>Araneomorphae</taxon>
        <taxon>Entelegynae</taxon>
        <taxon>Araneoidea</taxon>
        <taxon>Linyphiidae</taxon>
        <taxon>Erigoninae</taxon>
        <taxon>Oedothorax</taxon>
    </lineage>
</organism>
<keyword evidence="2" id="KW-1185">Reference proteome</keyword>
<sequence length="739" mass="84668">MLMKRQSFQIQDEMSSRDRYCTTSDLTNQEIIQIDQHLKKKTHFEKKDDKLFSLLSKKSKRIKYIKELKGTIAKYQKELEIKDNTVMKMKKHVKRNWILLFNFKRKLERSEALTCDEESEFSQRYQEFLKLGFSEIKGISKDLSTIADDLCETSTGCSDYNTNNLNSEVKRVTSAAKDSASSSSILPRKQYPTAQANASYSLEIEDNSSQNAYQTVKFNSTSINDIELGRKCIVQIKRMTPSELNNISSSQLYSFNKRKILHSTPLLPIEKPDHVNCYSEKSSDNSDPEQREICKTTNFSNRFQQLSNSKTNVICNSQTTTAHSLNKDISQGTKKTKKTNFEIGDKSLRNYFQLLKYASVTSENLKDHALGLLTIACNPDCHIDVNLLLFHVLNFVHQSKAHPLLEFSSTKDPADLLPISENCIVTAILLMEHKKKPHLQGLLRNALSTTHDLILSKKLLPLSGLAALCRFFAELCKRQGITANPVILCAEILKMKHKFAFYLIASVAGVWPELFQNSKNLEAEEVLLHSSISYGASKDVSTSSECRWIGIKHILSKYFIAPPISDARSAICNMRKLIELRCRSRSWNGKMLTSALVILAAFEEWSWNEEHLLKIFIIPNLNKFGREDLDEHAFDLFCNLYVDIILLNQENPCDTVLLDFFNNSTPIDGNNFVRDCAALSLIKLIFKKNRLLPPYLYEWCEGNLQNPKVQQIKPIMRKRAMSDNLKEIQFEDILQSQLQ</sequence>
<accession>A0AAV6UQT1</accession>
<comment type="caution">
    <text evidence="1">The sequence shown here is derived from an EMBL/GenBank/DDBJ whole genome shotgun (WGS) entry which is preliminary data.</text>
</comment>
<proteinExistence type="predicted"/>